<name>A0A3S3AHQ4_9NOCA</name>
<gene>
    <name evidence="4" type="ORF">EF834_07925</name>
</gene>
<proteinExistence type="predicted"/>
<comment type="subcellular location">
    <subcellularLocation>
        <location evidence="1">Virion</location>
    </subcellularLocation>
</comment>
<comment type="caution">
    <text evidence="4">The sequence shown here is derived from an EMBL/GenBank/DDBJ whole genome shotgun (WGS) entry which is preliminary data.</text>
</comment>
<feature type="region of interest" description="Disordered" evidence="2">
    <location>
        <begin position="1"/>
        <end position="38"/>
    </location>
</feature>
<evidence type="ECO:0000256" key="1">
    <source>
        <dbReference type="ARBA" id="ARBA00004328"/>
    </source>
</evidence>
<evidence type="ECO:0000256" key="2">
    <source>
        <dbReference type="SAM" id="MobiDB-lite"/>
    </source>
</evidence>
<evidence type="ECO:0000313" key="5">
    <source>
        <dbReference type="Proteomes" id="UP000284333"/>
    </source>
</evidence>
<keyword evidence="5" id="KW-1185">Reference proteome</keyword>
<dbReference type="EMBL" id="RKLN01000002">
    <property type="protein sequence ID" value="RVW04898.1"/>
    <property type="molecule type" value="Genomic_DNA"/>
</dbReference>
<dbReference type="OrthoDB" id="8444243at2"/>
<dbReference type="NCBIfam" id="TIGR01554">
    <property type="entry name" value="major_cap_HK97"/>
    <property type="match status" value="1"/>
</dbReference>
<protein>
    <submittedName>
        <fullName evidence="4">Phage major capsid protein</fullName>
    </submittedName>
</protein>
<evidence type="ECO:0000259" key="3">
    <source>
        <dbReference type="Pfam" id="PF05065"/>
    </source>
</evidence>
<dbReference type="Gene3D" id="3.30.2320.10">
    <property type="entry name" value="hypothetical protein PF0899 domain"/>
    <property type="match status" value="1"/>
</dbReference>
<evidence type="ECO:0000313" key="4">
    <source>
        <dbReference type="EMBL" id="RVW04898.1"/>
    </source>
</evidence>
<reference evidence="4 5" key="1">
    <citation type="submission" date="2018-11" db="EMBL/GenBank/DDBJ databases">
        <title>Rhodococcus spongicola sp. nov. and Rhodococcus xishaensis sp. nov. from marine sponges.</title>
        <authorList>
            <person name="Li L."/>
            <person name="Lin H.W."/>
        </authorList>
    </citation>
    <scope>NUCLEOTIDE SEQUENCE [LARGE SCALE GENOMIC DNA]</scope>
    <source>
        <strain evidence="4 5">LHW50502</strain>
    </source>
</reference>
<feature type="domain" description="Phage capsid-like C-terminal" evidence="3">
    <location>
        <begin position="251"/>
        <end position="513"/>
    </location>
</feature>
<dbReference type="Pfam" id="PF05065">
    <property type="entry name" value="Phage_capsid"/>
    <property type="match status" value="1"/>
</dbReference>
<dbReference type="InterPro" id="IPR024455">
    <property type="entry name" value="Phage_capsid"/>
</dbReference>
<dbReference type="Gene3D" id="3.30.2400.10">
    <property type="entry name" value="Major capsid protein gp5"/>
    <property type="match status" value="1"/>
</dbReference>
<sequence length="517" mass="54716">MSCRASYSGSAQGDSSRSRRRNSVSSNTPHPLEAVDTEPSPTLRLIGALLRCLSWNRCQACLTTPLSNPDLAIFGKGFVSVSSIPRQSVARYYTLDVRRSTTRSAGARVLFGVERDPVVGESVTDGKGPGQKAETTVGLLEVLKAKQQRAAELAAQSGEYSADELAEAQELAVGIPELKSRIEADEKVRQALADMKAGGDPDDPEPWGGAGKRGYLRLKGDALASRLAHGMLSGPEFGRKALAPAGESVAPVQVETTPVPEGRPVAGLLDLVPAVLNSSARFEYLRQTTREYLAAPVTVGAVKPTSRVGLSREAGDLQVIAHLSEPIDNYLLTDFPSLEMFVRDELVHGLAQALEKQILSGDGMAPNLRGILGTEGIREQAFAVDAITSARKAITQLEAQGLEPSGFCFSPADWEAIELARTSGSGALELVDSPVDRAARRLHGVPVAVSAGLEDGRGVLVSSGSVALRVDAGIAVRWSENVGNSFEKNEIRARAELRAATQIQRPSGVVVVETAAA</sequence>
<dbReference type="AlphaFoldDB" id="A0A3S3AHQ4"/>
<dbReference type="InterPro" id="IPR054612">
    <property type="entry name" value="Phage_capsid-like_C"/>
</dbReference>
<dbReference type="SUPFAM" id="SSF56563">
    <property type="entry name" value="Major capsid protein gp5"/>
    <property type="match status" value="1"/>
</dbReference>
<feature type="compositionally biased region" description="Polar residues" evidence="2">
    <location>
        <begin position="1"/>
        <end position="14"/>
    </location>
</feature>
<dbReference type="Proteomes" id="UP000284333">
    <property type="component" value="Unassembled WGS sequence"/>
</dbReference>
<organism evidence="4 5">
    <name type="scientific">Rhodococcus spongiicola</name>
    <dbReference type="NCBI Taxonomy" id="2487352"/>
    <lineage>
        <taxon>Bacteria</taxon>
        <taxon>Bacillati</taxon>
        <taxon>Actinomycetota</taxon>
        <taxon>Actinomycetes</taxon>
        <taxon>Mycobacteriales</taxon>
        <taxon>Nocardiaceae</taxon>
        <taxon>Rhodococcus</taxon>
    </lineage>
</organism>
<accession>A0A3S3AHQ4</accession>